<evidence type="ECO:0000256" key="1">
    <source>
        <dbReference type="SAM" id="Phobius"/>
    </source>
</evidence>
<sequence length="56" mass="6260">MPNSICFELYIALLAKLCIKYLLTTHCTNPFGISTGVAVLDILVYLLLAIMHFVFP</sequence>
<protein>
    <submittedName>
        <fullName evidence="2">Uncharacterized protein</fullName>
    </submittedName>
</protein>
<keyword evidence="1" id="KW-0472">Membrane</keyword>
<evidence type="ECO:0000313" key="2">
    <source>
        <dbReference type="EMBL" id="OAY54649.1"/>
    </source>
</evidence>
<gene>
    <name evidence="2" type="ORF">MANES_03G091300</name>
</gene>
<reference evidence="2" key="1">
    <citation type="submission" date="2016-02" db="EMBL/GenBank/DDBJ databases">
        <title>WGS assembly of Manihot esculenta.</title>
        <authorList>
            <person name="Bredeson J.V."/>
            <person name="Prochnik S.E."/>
            <person name="Lyons J.B."/>
            <person name="Schmutz J."/>
            <person name="Grimwood J."/>
            <person name="Vrebalov J."/>
            <person name="Bart R.S."/>
            <person name="Amuge T."/>
            <person name="Ferguson M.E."/>
            <person name="Green R."/>
            <person name="Putnam N."/>
            <person name="Stites J."/>
            <person name="Rounsley S."/>
            <person name="Rokhsar D.S."/>
        </authorList>
    </citation>
    <scope>NUCLEOTIDE SEQUENCE [LARGE SCALE GENOMIC DNA]</scope>
    <source>
        <tissue evidence="2">Leaf</tissue>
    </source>
</reference>
<dbReference type="EMBL" id="CM004389">
    <property type="protein sequence ID" value="OAY54649.1"/>
    <property type="molecule type" value="Genomic_DNA"/>
</dbReference>
<proteinExistence type="predicted"/>
<feature type="transmembrane region" description="Helical" evidence="1">
    <location>
        <begin position="31"/>
        <end position="55"/>
    </location>
</feature>
<keyword evidence="1" id="KW-0812">Transmembrane</keyword>
<dbReference type="AlphaFoldDB" id="A0A2C9W5U0"/>
<accession>A0A2C9W5U0</accession>
<keyword evidence="1" id="KW-1133">Transmembrane helix</keyword>
<organism evidence="2">
    <name type="scientific">Manihot esculenta</name>
    <name type="common">Cassava</name>
    <name type="synonym">Jatropha manihot</name>
    <dbReference type="NCBI Taxonomy" id="3983"/>
    <lineage>
        <taxon>Eukaryota</taxon>
        <taxon>Viridiplantae</taxon>
        <taxon>Streptophyta</taxon>
        <taxon>Embryophyta</taxon>
        <taxon>Tracheophyta</taxon>
        <taxon>Spermatophyta</taxon>
        <taxon>Magnoliopsida</taxon>
        <taxon>eudicotyledons</taxon>
        <taxon>Gunneridae</taxon>
        <taxon>Pentapetalae</taxon>
        <taxon>rosids</taxon>
        <taxon>fabids</taxon>
        <taxon>Malpighiales</taxon>
        <taxon>Euphorbiaceae</taxon>
        <taxon>Crotonoideae</taxon>
        <taxon>Manihoteae</taxon>
        <taxon>Manihot</taxon>
    </lineage>
</organism>
<name>A0A2C9W5U0_MANES</name>